<keyword evidence="6" id="KW-1185">Reference proteome</keyword>
<reference evidence="6" key="1">
    <citation type="journal article" date="2017" name="bioRxiv">
        <title>Comparative analysis of the genomes of Stylophora pistillata and Acropora digitifera provides evidence for extensive differences between species of corals.</title>
        <authorList>
            <person name="Voolstra C.R."/>
            <person name="Li Y."/>
            <person name="Liew Y.J."/>
            <person name="Baumgarten S."/>
            <person name="Zoccola D."/>
            <person name="Flot J.-F."/>
            <person name="Tambutte S."/>
            <person name="Allemand D."/>
            <person name="Aranda M."/>
        </authorList>
    </citation>
    <scope>NUCLEOTIDE SEQUENCE [LARGE SCALE GENOMIC DNA]</scope>
</reference>
<evidence type="ECO:0000256" key="2">
    <source>
        <dbReference type="SAM" id="MobiDB-lite"/>
    </source>
</evidence>
<evidence type="ECO:0000313" key="6">
    <source>
        <dbReference type="Proteomes" id="UP000225706"/>
    </source>
</evidence>
<comment type="caution">
    <text evidence="5">The sequence shown here is derived from an EMBL/GenBank/DDBJ whole genome shotgun (WGS) entry which is preliminary data.</text>
</comment>
<dbReference type="Pfam" id="PF13613">
    <property type="entry name" value="HTH_Tnp_4"/>
    <property type="match status" value="1"/>
</dbReference>
<dbReference type="InterPro" id="IPR027805">
    <property type="entry name" value="Transposase_HTH_dom"/>
</dbReference>
<evidence type="ECO:0000313" key="5">
    <source>
        <dbReference type="EMBL" id="PFX29817.1"/>
    </source>
</evidence>
<feature type="compositionally biased region" description="Acidic residues" evidence="2">
    <location>
        <begin position="574"/>
        <end position="584"/>
    </location>
</feature>
<feature type="compositionally biased region" description="Low complexity" evidence="2">
    <location>
        <begin position="653"/>
        <end position="672"/>
    </location>
</feature>
<feature type="compositionally biased region" description="Basic residues" evidence="2">
    <location>
        <begin position="630"/>
        <end position="641"/>
    </location>
</feature>
<dbReference type="STRING" id="50429.A0A2B4SMS7"/>
<feature type="compositionally biased region" description="Gly residues" evidence="2">
    <location>
        <begin position="642"/>
        <end position="652"/>
    </location>
</feature>
<protein>
    <submittedName>
        <fullName evidence="5">PiggyBac transposable element-derived protein 1</fullName>
    </submittedName>
</protein>
<feature type="region of interest" description="Disordered" evidence="2">
    <location>
        <begin position="572"/>
        <end position="672"/>
    </location>
</feature>
<evidence type="ECO:0000259" key="3">
    <source>
        <dbReference type="Pfam" id="PF13613"/>
    </source>
</evidence>
<dbReference type="PANTHER" id="PTHR46599:SF3">
    <property type="entry name" value="PIGGYBAC TRANSPOSABLE ELEMENT-DERIVED PROTEIN 4"/>
    <property type="match status" value="1"/>
</dbReference>
<gene>
    <name evidence="5" type="primary">PGBD1</name>
    <name evidence="5" type="ORF">AWC38_SpisGene5453</name>
</gene>
<dbReference type="Pfam" id="PF13843">
    <property type="entry name" value="DDE_Tnp_1_7"/>
    <property type="match status" value="1"/>
</dbReference>
<organism evidence="5 6">
    <name type="scientific">Stylophora pistillata</name>
    <name type="common">Smooth cauliflower coral</name>
    <dbReference type="NCBI Taxonomy" id="50429"/>
    <lineage>
        <taxon>Eukaryota</taxon>
        <taxon>Metazoa</taxon>
        <taxon>Cnidaria</taxon>
        <taxon>Anthozoa</taxon>
        <taxon>Hexacorallia</taxon>
        <taxon>Scleractinia</taxon>
        <taxon>Astrocoeniina</taxon>
        <taxon>Pocilloporidae</taxon>
        <taxon>Stylophora</taxon>
    </lineage>
</organism>
<dbReference type="OrthoDB" id="5986056at2759"/>
<evidence type="ECO:0000259" key="4">
    <source>
        <dbReference type="Pfam" id="PF13843"/>
    </source>
</evidence>
<dbReference type="EMBL" id="LSMT01000060">
    <property type="protein sequence ID" value="PFX29817.1"/>
    <property type="molecule type" value="Genomic_DNA"/>
</dbReference>
<proteinExistence type="predicted"/>
<dbReference type="InterPro" id="IPR029526">
    <property type="entry name" value="PGBD"/>
</dbReference>
<evidence type="ECO:0000256" key="1">
    <source>
        <dbReference type="SAM" id="Coils"/>
    </source>
</evidence>
<accession>A0A2B4SMS7</accession>
<feature type="coiled-coil region" evidence="1">
    <location>
        <begin position="375"/>
        <end position="402"/>
    </location>
</feature>
<dbReference type="PANTHER" id="PTHR46599">
    <property type="entry name" value="PIGGYBAC TRANSPOSABLE ELEMENT-DERIVED PROTEIN 4"/>
    <property type="match status" value="1"/>
</dbReference>
<feature type="compositionally biased region" description="Acidic residues" evidence="2">
    <location>
        <begin position="592"/>
        <end position="624"/>
    </location>
</feature>
<dbReference type="Proteomes" id="UP000225706">
    <property type="component" value="Unassembled WGS sequence"/>
</dbReference>
<feature type="domain" description="PiggyBac transposable element-derived protein" evidence="4">
    <location>
        <begin position="727"/>
        <end position="1094"/>
    </location>
</feature>
<feature type="coiled-coil region" evidence="1">
    <location>
        <begin position="1209"/>
        <end position="1259"/>
    </location>
</feature>
<dbReference type="SUPFAM" id="SSF57716">
    <property type="entry name" value="Glucocorticoid receptor-like (DNA-binding domain)"/>
    <property type="match status" value="1"/>
</dbReference>
<keyword evidence="1" id="KW-0175">Coiled coil</keyword>
<sequence length="1309" mass="148315">MINDLAIETPLLSSHWKYVDDLTISEAIPSGGTSSLQKDLDAIAQWSSRNNMNLNPKKCKELVISSLRTRPDLGPLCVNGRPLERVSSHKVLGVTISDTLGWNEHVREIVSKASKRLYILRVLKRSGIPPEDLINIFYALVRSVLEYACVTWSTSLPIYLKDMIERVQKRALRILFPALSYKDAIVAANSTRLNVRRDELCKKVWGENVGLWKTYQQCRFQAEAQRNVLVFSKILFLDNSDKIEMPNVIKKNSTLVCSDHFKPGDIEYTLTGRVRLKQGAVPSIFKWTKEHEGRPDNSLQKFKKQKIEVESLPSAAGDITEMEQGIADRTDAAMETDSPYNTTNPETNAEVSTEINGEVSTETNAEINTEAESVTTALKEELASTQRKVKELELQIATLLLTSFGSERITGSPELTRFYTGFHSKEKLDSFYRWVEPYATKMTKWSQIQRARGRQNFKRRNSYGSFSLSLYDQLILFLIRLRLGLAETDLAVRFNITKPTVSRIIITWANFLYILLGQLPIWPTKVQIQNSMPECFKSTYPKTRVILDCTEIKVKPLACITLFSGLWADRDSDMSDESDGDVSEYNESISSSEDEDESGEEVEEIDELESENENNEDSESEEDNVAANRHQGRGGNRRGRGGGRGARGGARGARGAARGARGAARGARGAARGACVRYARGARPGNPAEQAALEAQWASVDGEPNIPPFTGTPGIKVPLPNNPSTGDFLNLFLTDDFFDMLVEQTNLYAAQYKRNNPNLPPHSRANEWFDTNRAEMKQFVALSLLMGIVRKPEISHYWSTNPLLKGSIFNSVMPRNRYQSILQFLHFADNSQFDPNDPDRDRLYKVRPVVDYLVNKFKNVYVPEDHISIDEELLLWKGNLSFKQYIPMKRARFGIKLFSLCETSGYLWNSFVYLGKEPNRNGDDPQIVQRLGKSGAVIVRLMETLLNKGYRLYVDNWYTSQALFNYLHENDTAACGTARKNRIKLPRAFTDAPLEKGEHSFRRNGDLLAVRYNDKKEIYFLSTIHKANMVNTGRRDRQGNQVRKLQLVHDYNRYMGGVDHNDEMLANYISVRKSMKWTKKVAFHFIEEAILNAYLLNKKSDNRKRYLKFKLDAISALLASGGANVAAPAATDRYSGCHFPELIPHTPMKQNPQKRCVDGCGGKDVGDEGGDEDDGEVAERIVCDHVNSVGGVLKVELSKPLLLSVKMSRQRYEKYLDQERQKKKTEQERSKRKCVLEEIDEVKKKKKRIDAEIKTLNDTADELCTKAEATAKLTFVTQANALRRSAKDKLNDLVSLDKKLSSMLEKLKE</sequence>
<feature type="domain" description="Transposase Helix-turn-helix" evidence="3">
    <location>
        <begin position="467"/>
        <end position="516"/>
    </location>
</feature>
<name>A0A2B4SMS7_STYPI</name>